<evidence type="ECO:0000256" key="6">
    <source>
        <dbReference type="SAM" id="Phobius"/>
    </source>
</evidence>
<name>A0AA43QJD6_9LECA</name>
<organism evidence="7 8">
    <name type="scientific">Ramalina farinacea</name>
    <dbReference type="NCBI Taxonomy" id="258253"/>
    <lineage>
        <taxon>Eukaryota</taxon>
        <taxon>Fungi</taxon>
        <taxon>Dikarya</taxon>
        <taxon>Ascomycota</taxon>
        <taxon>Pezizomycotina</taxon>
        <taxon>Lecanoromycetes</taxon>
        <taxon>OSLEUM clade</taxon>
        <taxon>Lecanoromycetidae</taxon>
        <taxon>Lecanorales</taxon>
        <taxon>Lecanorineae</taxon>
        <taxon>Ramalinaceae</taxon>
        <taxon>Ramalina</taxon>
    </lineage>
</organism>
<comment type="caution">
    <text evidence="7">The sequence shown here is derived from an EMBL/GenBank/DDBJ whole genome shotgun (WGS) entry which is preliminary data.</text>
</comment>
<accession>A0AA43QJD6</accession>
<feature type="transmembrane region" description="Helical" evidence="6">
    <location>
        <begin position="261"/>
        <end position="280"/>
    </location>
</feature>
<evidence type="ECO:0000256" key="4">
    <source>
        <dbReference type="ARBA" id="ARBA00023136"/>
    </source>
</evidence>
<dbReference type="EMBL" id="JAPUFD010000001">
    <property type="protein sequence ID" value="MDI1485405.1"/>
    <property type="molecule type" value="Genomic_DNA"/>
</dbReference>
<dbReference type="AlphaFoldDB" id="A0AA43QJD6"/>
<dbReference type="GO" id="GO:0005886">
    <property type="term" value="C:plasma membrane"/>
    <property type="evidence" value="ECO:0007669"/>
    <property type="project" value="TreeGrafter"/>
</dbReference>
<dbReference type="Gene3D" id="1.20.1720.10">
    <property type="entry name" value="Multidrug resistance protein D"/>
    <property type="match status" value="1"/>
</dbReference>
<evidence type="ECO:0000256" key="5">
    <source>
        <dbReference type="SAM" id="MobiDB-lite"/>
    </source>
</evidence>
<evidence type="ECO:0000256" key="3">
    <source>
        <dbReference type="ARBA" id="ARBA00022989"/>
    </source>
</evidence>
<dbReference type="PANTHER" id="PTHR23502">
    <property type="entry name" value="MAJOR FACILITATOR SUPERFAMILY"/>
    <property type="match status" value="1"/>
</dbReference>
<keyword evidence="4 6" id="KW-0472">Membrane</keyword>
<reference evidence="7" key="1">
    <citation type="journal article" date="2023" name="Genome Biol. Evol.">
        <title>First Whole Genome Sequence and Flow Cytometry Genome Size Data for the Lichen-Forming Fungus Ramalina farinacea (Ascomycota).</title>
        <authorList>
            <person name="Llewellyn T."/>
            <person name="Mian S."/>
            <person name="Hill R."/>
            <person name="Leitch I.J."/>
            <person name="Gaya E."/>
        </authorList>
    </citation>
    <scope>NUCLEOTIDE SEQUENCE</scope>
    <source>
        <strain evidence="7">LIQ254RAFAR</strain>
    </source>
</reference>
<keyword evidence="2 6" id="KW-0812">Transmembrane</keyword>
<gene>
    <name evidence="7" type="ORF">OHK93_000542</name>
</gene>
<dbReference type="SUPFAM" id="SSF103473">
    <property type="entry name" value="MFS general substrate transporter"/>
    <property type="match status" value="1"/>
</dbReference>
<dbReference type="Gene3D" id="1.20.1250.20">
    <property type="entry name" value="MFS general substrate transporter like domains"/>
    <property type="match status" value="1"/>
</dbReference>
<evidence type="ECO:0000256" key="2">
    <source>
        <dbReference type="ARBA" id="ARBA00022692"/>
    </source>
</evidence>
<evidence type="ECO:0000313" key="7">
    <source>
        <dbReference type="EMBL" id="MDI1485405.1"/>
    </source>
</evidence>
<proteinExistence type="predicted"/>
<comment type="subcellular location">
    <subcellularLocation>
        <location evidence="1">Membrane</location>
        <topology evidence="1">Multi-pass membrane protein</topology>
    </subcellularLocation>
</comment>
<feature type="transmembrane region" description="Helical" evidence="6">
    <location>
        <begin position="108"/>
        <end position="129"/>
    </location>
</feature>
<evidence type="ECO:0008006" key="9">
    <source>
        <dbReference type="Google" id="ProtNLM"/>
    </source>
</evidence>
<feature type="transmembrane region" description="Helical" evidence="6">
    <location>
        <begin position="338"/>
        <end position="359"/>
    </location>
</feature>
<sequence>METREPEDQITPAASKLGLESDADMEKEGSCRSHELELPLPVACSQEMAARSEFAESRENPRNWSKAKKTYHALIPATCAFTITLGSSVYTPGVPDVQQHFQVSTTKALLGLSLFMFGTSFGPMLAAPISESVGPALGPTIGGFAAEDKGWRWTQWTLLCFVVASFCFALGMKETYEKVLLAKACKASGVPLPNKPRLATALRTLFTITLFRPLRMLVVEPIVLFLSLYVAFNFGVIFAFFDAFPMVFSEVYKFDLGQIGTTFLGLGVGCLVAVPSFILVDRMTYHKMHVSALTKDFTAKIAPEHRLYSAMLGSIGLPIGLFWFAWTARESVHWISPVLAAAPFGFGNLMVFASAALYLTDTYGALNGASAMAANGLLRYCFCAAFPLFTKQSESNIRNCKNDLS</sequence>
<dbReference type="GO" id="GO:0015606">
    <property type="term" value="F:spermidine transmembrane transporter activity"/>
    <property type="evidence" value="ECO:0007669"/>
    <property type="project" value="TreeGrafter"/>
</dbReference>
<keyword evidence="3 6" id="KW-1133">Transmembrane helix</keyword>
<feature type="transmembrane region" description="Helical" evidence="6">
    <location>
        <begin position="307"/>
        <end position="326"/>
    </location>
</feature>
<dbReference type="Pfam" id="PF07690">
    <property type="entry name" value="MFS_1"/>
    <property type="match status" value="1"/>
</dbReference>
<evidence type="ECO:0000256" key="1">
    <source>
        <dbReference type="ARBA" id="ARBA00004141"/>
    </source>
</evidence>
<dbReference type="GO" id="GO:0000297">
    <property type="term" value="F:spermine transmembrane transporter activity"/>
    <property type="evidence" value="ECO:0007669"/>
    <property type="project" value="TreeGrafter"/>
</dbReference>
<dbReference type="PANTHER" id="PTHR23502:SF38">
    <property type="entry name" value="POLYAMINE TRANSPORTER 4"/>
    <property type="match status" value="1"/>
</dbReference>
<keyword evidence="8" id="KW-1185">Reference proteome</keyword>
<feature type="transmembrane region" description="Helical" evidence="6">
    <location>
        <begin position="153"/>
        <end position="171"/>
    </location>
</feature>
<dbReference type="InterPro" id="IPR011701">
    <property type="entry name" value="MFS"/>
</dbReference>
<protein>
    <recommendedName>
        <fullName evidence="9">Polyamine transporter 4</fullName>
    </recommendedName>
</protein>
<evidence type="ECO:0000313" key="8">
    <source>
        <dbReference type="Proteomes" id="UP001161017"/>
    </source>
</evidence>
<dbReference type="InterPro" id="IPR036259">
    <property type="entry name" value="MFS_trans_sf"/>
</dbReference>
<dbReference type="Proteomes" id="UP001161017">
    <property type="component" value="Unassembled WGS sequence"/>
</dbReference>
<feature type="region of interest" description="Disordered" evidence="5">
    <location>
        <begin position="1"/>
        <end position="32"/>
    </location>
</feature>
<feature type="transmembrane region" description="Helical" evidence="6">
    <location>
        <begin position="222"/>
        <end position="241"/>
    </location>
</feature>